<keyword evidence="7" id="KW-1185">Reference proteome</keyword>
<organism evidence="6 7">
    <name type="scientific">Arboricoccus pini</name>
    <dbReference type="NCBI Taxonomy" id="1963835"/>
    <lineage>
        <taxon>Bacteria</taxon>
        <taxon>Pseudomonadati</taxon>
        <taxon>Pseudomonadota</taxon>
        <taxon>Alphaproteobacteria</taxon>
        <taxon>Geminicoccales</taxon>
        <taxon>Geminicoccaceae</taxon>
        <taxon>Arboricoccus</taxon>
    </lineage>
</organism>
<proteinExistence type="inferred from homology"/>
<comment type="similarity">
    <text evidence="1">Belongs to the ParB family.</text>
</comment>
<evidence type="ECO:0000256" key="3">
    <source>
        <dbReference type="ARBA" id="ARBA00023125"/>
    </source>
</evidence>
<dbReference type="Proteomes" id="UP000197065">
    <property type="component" value="Unassembled WGS sequence"/>
</dbReference>
<feature type="region of interest" description="Disordered" evidence="4">
    <location>
        <begin position="1"/>
        <end position="26"/>
    </location>
</feature>
<dbReference type="InterPro" id="IPR036086">
    <property type="entry name" value="ParB/Sulfiredoxin_sf"/>
</dbReference>
<evidence type="ECO:0000313" key="6">
    <source>
        <dbReference type="EMBL" id="SNB76605.1"/>
    </source>
</evidence>
<evidence type="ECO:0000259" key="5">
    <source>
        <dbReference type="SMART" id="SM00470"/>
    </source>
</evidence>
<gene>
    <name evidence="6" type="ORF">SAMN07250955_11544</name>
</gene>
<dbReference type="EMBL" id="FYEH01000015">
    <property type="protein sequence ID" value="SNB76605.1"/>
    <property type="molecule type" value="Genomic_DNA"/>
</dbReference>
<reference evidence="6 7" key="1">
    <citation type="submission" date="2017-06" db="EMBL/GenBank/DDBJ databases">
        <authorList>
            <person name="Kim H.J."/>
            <person name="Triplett B.A."/>
        </authorList>
    </citation>
    <scope>NUCLEOTIDE SEQUENCE [LARGE SCALE GENOMIC DNA]</scope>
    <source>
        <strain evidence="6 7">B29T1</strain>
    </source>
</reference>
<dbReference type="PANTHER" id="PTHR33375:SF1">
    <property type="entry name" value="CHROMOSOME-PARTITIONING PROTEIN PARB-RELATED"/>
    <property type="match status" value="1"/>
</dbReference>
<dbReference type="RefSeq" id="WP_088562630.1">
    <property type="nucleotide sequence ID" value="NZ_FYEH01000015.1"/>
</dbReference>
<dbReference type="Pfam" id="PF17762">
    <property type="entry name" value="HTH_ParB"/>
    <property type="match status" value="1"/>
</dbReference>
<evidence type="ECO:0000256" key="1">
    <source>
        <dbReference type="ARBA" id="ARBA00006295"/>
    </source>
</evidence>
<dbReference type="Pfam" id="PF02195">
    <property type="entry name" value="ParB_N"/>
    <property type="match status" value="1"/>
</dbReference>
<keyword evidence="3 6" id="KW-0238">DNA-binding</keyword>
<keyword evidence="2" id="KW-0159">Chromosome partition</keyword>
<dbReference type="InterPro" id="IPR050336">
    <property type="entry name" value="Chromosome_partition/occlusion"/>
</dbReference>
<dbReference type="GO" id="GO:0003677">
    <property type="term" value="F:DNA binding"/>
    <property type="evidence" value="ECO:0007669"/>
    <property type="project" value="UniProtKB-KW"/>
</dbReference>
<dbReference type="GO" id="GO:0005694">
    <property type="term" value="C:chromosome"/>
    <property type="evidence" value="ECO:0007669"/>
    <property type="project" value="TreeGrafter"/>
</dbReference>
<accession>A0A212RVC8</accession>
<dbReference type="NCBIfam" id="TIGR00180">
    <property type="entry name" value="parB_part"/>
    <property type="match status" value="1"/>
</dbReference>
<feature type="region of interest" description="Disordered" evidence="4">
    <location>
        <begin position="207"/>
        <end position="233"/>
    </location>
</feature>
<protein>
    <submittedName>
        <fullName evidence="6">Chromosome segregation DNA-binding protein</fullName>
    </submittedName>
</protein>
<dbReference type="InterPro" id="IPR003115">
    <property type="entry name" value="ParB_N"/>
</dbReference>
<dbReference type="InterPro" id="IPR041468">
    <property type="entry name" value="HTH_ParB/Spo0J"/>
</dbReference>
<dbReference type="GO" id="GO:0007059">
    <property type="term" value="P:chromosome segregation"/>
    <property type="evidence" value="ECO:0007669"/>
    <property type="project" value="UniProtKB-KW"/>
</dbReference>
<evidence type="ECO:0000313" key="7">
    <source>
        <dbReference type="Proteomes" id="UP000197065"/>
    </source>
</evidence>
<feature type="compositionally biased region" description="Basic and acidic residues" evidence="4">
    <location>
        <begin position="211"/>
        <end position="227"/>
    </location>
</feature>
<dbReference type="FunFam" id="3.90.1530.30:FF:000001">
    <property type="entry name" value="Chromosome partitioning protein ParB"/>
    <property type="match status" value="1"/>
</dbReference>
<name>A0A212RVC8_9PROT</name>
<dbReference type="AlphaFoldDB" id="A0A212RVC8"/>
<dbReference type="SUPFAM" id="SSF110849">
    <property type="entry name" value="ParB/Sulfiredoxin"/>
    <property type="match status" value="1"/>
</dbReference>
<evidence type="ECO:0000256" key="2">
    <source>
        <dbReference type="ARBA" id="ARBA00022829"/>
    </source>
</evidence>
<sequence length="279" mass="30681">MAQRTTTVKASGRAVRSTKKAAEGPASVSEVAIASIDPHPNQPRRHIDEEALKELARSIEAHGLLQPIVLQRIGDRYQLIAGSRRLAAHGRLGRTRVPAVILPDADSDTMAMVENLHRRDLTPIEEAEGLAWLKRQRRLTLAQMHALVGKSVSYLSEIVGIANLPRAILDEARARESAGKPVPRGTLVEISRIKDKTEQARTWRKVVSSEGGKRDAARAARRPDRKPTAGANSPLAYVRDVDRFRVSLKTIDLRGKSGAHLRTSLKALRDQIDRVLAGD</sequence>
<evidence type="ECO:0000256" key="4">
    <source>
        <dbReference type="SAM" id="MobiDB-lite"/>
    </source>
</evidence>
<dbReference type="OrthoDB" id="9802051at2"/>
<dbReference type="PANTHER" id="PTHR33375">
    <property type="entry name" value="CHROMOSOME-PARTITIONING PROTEIN PARB-RELATED"/>
    <property type="match status" value="1"/>
</dbReference>
<dbReference type="InterPro" id="IPR004437">
    <property type="entry name" value="ParB/RepB/Spo0J"/>
</dbReference>
<dbReference type="Gene3D" id="1.10.10.2830">
    <property type="match status" value="1"/>
</dbReference>
<dbReference type="Gene3D" id="3.90.1530.30">
    <property type="match status" value="1"/>
</dbReference>
<dbReference type="SMART" id="SM00470">
    <property type="entry name" value="ParB"/>
    <property type="match status" value="1"/>
</dbReference>
<feature type="domain" description="ParB-like N-terminal" evidence="5">
    <location>
        <begin position="29"/>
        <end position="116"/>
    </location>
</feature>